<proteinExistence type="predicted"/>
<reference evidence="2 3" key="1">
    <citation type="submission" date="2017-12" db="EMBL/GenBank/DDBJ databases">
        <title>Integrating genomic resources of turbot (Scophthalmus maximus) in depth evaluation of genetic and physical mapping variation across individuals.</title>
        <authorList>
            <person name="Martinez P."/>
        </authorList>
    </citation>
    <scope>NUCLEOTIDE SEQUENCE [LARGE SCALE GENOMIC DNA]</scope>
</reference>
<feature type="signal peptide" evidence="1">
    <location>
        <begin position="1"/>
        <end position="29"/>
    </location>
</feature>
<accession>A0A2U9CLF6</accession>
<evidence type="ECO:0000256" key="1">
    <source>
        <dbReference type="SAM" id="SignalP"/>
    </source>
</evidence>
<gene>
    <name evidence="2" type="ORF">SMAX5B_013828</name>
</gene>
<keyword evidence="3" id="KW-1185">Reference proteome</keyword>
<name>A0A2U9CLF6_SCOMX</name>
<keyword evidence="1" id="KW-0732">Signal</keyword>
<evidence type="ECO:0000313" key="3">
    <source>
        <dbReference type="Proteomes" id="UP000246464"/>
    </source>
</evidence>
<dbReference type="EMBL" id="CP026258">
    <property type="protein sequence ID" value="AWP15582.1"/>
    <property type="molecule type" value="Genomic_DNA"/>
</dbReference>
<sequence length="122" mass="12826">MGQLSGGCYLSFAALVLLGPLVPATLARAAGLLSELADGRGGLLKSSAHVTCATLMGLSLRLRCFDTCVVDKGRRLSDKWIHKSKCFCGACPTGINTTPTVPYKPTAFPHGAFRELIGLSKC</sequence>
<dbReference type="AlphaFoldDB" id="A0A2U9CLF6"/>
<feature type="chain" id="PRO_5016075258" evidence="1">
    <location>
        <begin position="30"/>
        <end position="122"/>
    </location>
</feature>
<organism evidence="2 3">
    <name type="scientific">Scophthalmus maximus</name>
    <name type="common">Turbot</name>
    <name type="synonym">Psetta maxima</name>
    <dbReference type="NCBI Taxonomy" id="52904"/>
    <lineage>
        <taxon>Eukaryota</taxon>
        <taxon>Metazoa</taxon>
        <taxon>Chordata</taxon>
        <taxon>Craniata</taxon>
        <taxon>Vertebrata</taxon>
        <taxon>Euteleostomi</taxon>
        <taxon>Actinopterygii</taxon>
        <taxon>Neopterygii</taxon>
        <taxon>Teleostei</taxon>
        <taxon>Neoteleostei</taxon>
        <taxon>Acanthomorphata</taxon>
        <taxon>Carangaria</taxon>
        <taxon>Pleuronectiformes</taxon>
        <taxon>Pleuronectoidei</taxon>
        <taxon>Scophthalmidae</taxon>
        <taxon>Scophthalmus</taxon>
    </lineage>
</organism>
<protein>
    <submittedName>
        <fullName evidence="2">Uncharacterized protein</fullName>
    </submittedName>
</protein>
<evidence type="ECO:0000313" key="2">
    <source>
        <dbReference type="EMBL" id="AWP15582.1"/>
    </source>
</evidence>
<dbReference type="Proteomes" id="UP000246464">
    <property type="component" value="Chromosome 16"/>
</dbReference>